<dbReference type="EMBL" id="BCMS01000007">
    <property type="protein sequence ID" value="GAQ24014.1"/>
    <property type="molecule type" value="Genomic_DNA"/>
</dbReference>
<comment type="caution">
    <text evidence="2">The sequence shown here is derived from an EMBL/GenBank/DDBJ whole genome shotgun (WGS) entry which is preliminary data.</text>
</comment>
<accession>A0A117DPU1</accession>
<reference evidence="3" key="1">
    <citation type="submission" date="2015-11" db="EMBL/GenBank/DDBJ databases">
        <title>Draft Genome Sequence of the Radioresistant Bacterium Deinococcus grandis, Isolated from Freshwater Fish in Japan.</title>
        <authorList>
            <person name="Satoh K."/>
            <person name="Onodera T."/>
            <person name="Omoso K."/>
            <person name="Takeda-Yano K."/>
            <person name="Katayama T."/>
            <person name="Oono Y."/>
            <person name="Narumi I."/>
        </authorList>
    </citation>
    <scope>NUCLEOTIDE SEQUENCE [LARGE SCALE GENOMIC DNA]</scope>
    <source>
        <strain evidence="3">ATCC 43672</strain>
    </source>
</reference>
<evidence type="ECO:0000256" key="1">
    <source>
        <dbReference type="SAM" id="MobiDB-lite"/>
    </source>
</evidence>
<evidence type="ECO:0000313" key="3">
    <source>
        <dbReference type="Proteomes" id="UP000056209"/>
    </source>
</evidence>
<keyword evidence="3" id="KW-1185">Reference proteome</keyword>
<feature type="compositionally biased region" description="Low complexity" evidence="1">
    <location>
        <begin position="134"/>
        <end position="144"/>
    </location>
</feature>
<protein>
    <submittedName>
        <fullName evidence="2">Uncharacterized protein</fullName>
    </submittedName>
</protein>
<evidence type="ECO:0000313" key="2">
    <source>
        <dbReference type="EMBL" id="GAQ24014.1"/>
    </source>
</evidence>
<name>A0A117DPU1_9DEIO</name>
<organism evidence="2 3">
    <name type="scientific">Deinococcus grandis</name>
    <dbReference type="NCBI Taxonomy" id="57498"/>
    <lineage>
        <taxon>Bacteria</taxon>
        <taxon>Thermotogati</taxon>
        <taxon>Deinococcota</taxon>
        <taxon>Deinococci</taxon>
        <taxon>Deinococcales</taxon>
        <taxon>Deinococcaceae</taxon>
        <taxon>Deinococcus</taxon>
    </lineage>
</organism>
<proteinExistence type="predicted"/>
<sequence>MSANLTPADVMAQLGIHERRLRRFAAAYEAVFDPLPRDKRGHREFIPEAVERIAAALPVLIERPALGMEDVLRRQAGVTTSTPAAAPVSVPTAPATELLEVLSNLRADVAALRLDVAALRSELARRDAVVVPAPQTAQKAQKPKGQGKGARVSVETPSRASESFDGVATLLVRDPVIPQRLRNDLRWSPKSRYEELETLLAKAGRLNLHRTNGKSSWRTPDGITVRQDTVTRLHALGVLVPELGH</sequence>
<dbReference type="RefSeq" id="WP_058980255.1">
    <property type="nucleotide sequence ID" value="NZ_BCMS01000007.1"/>
</dbReference>
<dbReference type="AlphaFoldDB" id="A0A117DPU1"/>
<feature type="region of interest" description="Disordered" evidence="1">
    <location>
        <begin position="134"/>
        <end position="158"/>
    </location>
</feature>
<gene>
    <name evidence="2" type="ORF">DEIGR_500007</name>
</gene>
<dbReference type="Proteomes" id="UP000056209">
    <property type="component" value="Unassembled WGS sequence"/>
</dbReference>
<dbReference type="OrthoDB" id="32891at2"/>